<evidence type="ECO:0008006" key="2">
    <source>
        <dbReference type="Google" id="ProtNLM"/>
    </source>
</evidence>
<dbReference type="AlphaFoldDB" id="A0A3B0UG89"/>
<sequence length="197" mass="22707">MRSILEQHIPQDALEYCVSISSNYVFKLDLSFNRKSKFGHYKYWPQTNSHTISINSGLSPQLFLITFIHELAHLDVMLNYGRKVMPHGKEWKGTFCKLMAPLLSHSNFETDLLSALALHLKNPKASLSADPRLWAVLFSSNNENALYVNDIKDGKKFIFKERVFKKVKSRRTRALCYEAKSGNNYLIPLLAKIEKID</sequence>
<dbReference type="EMBL" id="UOES01000223">
    <property type="protein sequence ID" value="VAW27343.1"/>
    <property type="molecule type" value="Genomic_DNA"/>
</dbReference>
<proteinExistence type="predicted"/>
<name>A0A3B0UG89_9ZZZZ</name>
<evidence type="ECO:0000313" key="1">
    <source>
        <dbReference type="EMBL" id="VAW27343.1"/>
    </source>
</evidence>
<accession>A0A3B0UG89</accession>
<gene>
    <name evidence="1" type="ORF">MNBD_BACTEROID06-1755</name>
</gene>
<organism evidence="1">
    <name type="scientific">hydrothermal vent metagenome</name>
    <dbReference type="NCBI Taxonomy" id="652676"/>
    <lineage>
        <taxon>unclassified sequences</taxon>
        <taxon>metagenomes</taxon>
        <taxon>ecological metagenomes</taxon>
    </lineage>
</organism>
<protein>
    <recommendedName>
        <fullName evidence="2">SprT-like domain-containing protein</fullName>
    </recommendedName>
</protein>
<reference evidence="1" key="1">
    <citation type="submission" date="2018-06" db="EMBL/GenBank/DDBJ databases">
        <authorList>
            <person name="Zhirakovskaya E."/>
        </authorList>
    </citation>
    <scope>NUCLEOTIDE SEQUENCE</scope>
</reference>